<dbReference type="AlphaFoldDB" id="A0ABD0YUV2"/>
<dbReference type="EMBL" id="JBFDAA010000007">
    <property type="protein sequence ID" value="KAL1131112.1"/>
    <property type="molecule type" value="Genomic_DNA"/>
</dbReference>
<keyword evidence="2" id="KW-1185">Reference proteome</keyword>
<protein>
    <submittedName>
        <fullName evidence="1">Uncharacterized protein</fullName>
    </submittedName>
</protein>
<proteinExistence type="predicted"/>
<evidence type="ECO:0000313" key="2">
    <source>
        <dbReference type="Proteomes" id="UP001558652"/>
    </source>
</evidence>
<gene>
    <name evidence="1" type="ORF">AAG570_012349</name>
</gene>
<comment type="caution">
    <text evidence="1">The sequence shown here is derived from an EMBL/GenBank/DDBJ whole genome shotgun (WGS) entry which is preliminary data.</text>
</comment>
<name>A0ABD0YUV2_9HEMI</name>
<reference evidence="1 2" key="1">
    <citation type="submission" date="2024-07" db="EMBL/GenBank/DDBJ databases">
        <title>Chromosome-level genome assembly of the water stick insect Ranatra chinensis (Heteroptera: Nepidae).</title>
        <authorList>
            <person name="Liu X."/>
        </authorList>
    </citation>
    <scope>NUCLEOTIDE SEQUENCE [LARGE SCALE GENOMIC DNA]</scope>
    <source>
        <strain evidence="1">Cailab_2021Rc</strain>
        <tissue evidence="1">Muscle</tissue>
    </source>
</reference>
<dbReference type="Proteomes" id="UP001558652">
    <property type="component" value="Unassembled WGS sequence"/>
</dbReference>
<sequence length="550" mass="60110">MASKRRNIFYENKKQETTGIVSILDVRFNPQSYCPGPDFMKNSNPSTPNLKLTPISRCDIFRSECQCAPLVNMLTSYYLRSISFHKLTMDLPLHAVDYGCETSCEAPATNEGLLATNRRSPQRSIVKVPQFIVGDVASNREGRGANRKGLEQLVDYGCETSCEAPATNEGLPATNRRSPQRSIVKVPQFIVGDVASNREGRGANRKGLEQLVDYGCETSCEAPATNEGLPATNRRSPQRSIVKVPQFIVGDVASNREGRGANRKGLEQLVDYGCETSCEAPATNEGLPATNRRSPQRSIVKVPQFIVGDVASYREGRGANRKGLEQLVDYGCETSCEAPATNEGLPATNRRSPQRSIVKVPQFIVGDVASYREGRGANRKGLEQLVDYGCETSCEAPATNEGLPATNRRSPQRSIVKVPQFIVGDVASYREGRGANRKGLEQLVDYGCETSCEAPATNEGLPATNRRSPQRSIVKVPQFIVGDVASYREGRGANRKGLEQLVDYGCETSCEAPATDEGLLATNSQHCSSGQLVHLLLRLYLFNFLVDLIM</sequence>
<organism evidence="1 2">
    <name type="scientific">Ranatra chinensis</name>
    <dbReference type="NCBI Taxonomy" id="642074"/>
    <lineage>
        <taxon>Eukaryota</taxon>
        <taxon>Metazoa</taxon>
        <taxon>Ecdysozoa</taxon>
        <taxon>Arthropoda</taxon>
        <taxon>Hexapoda</taxon>
        <taxon>Insecta</taxon>
        <taxon>Pterygota</taxon>
        <taxon>Neoptera</taxon>
        <taxon>Paraneoptera</taxon>
        <taxon>Hemiptera</taxon>
        <taxon>Heteroptera</taxon>
        <taxon>Panheteroptera</taxon>
        <taxon>Nepomorpha</taxon>
        <taxon>Nepidae</taxon>
        <taxon>Ranatrinae</taxon>
        <taxon>Ranatra</taxon>
    </lineage>
</organism>
<evidence type="ECO:0000313" key="1">
    <source>
        <dbReference type="EMBL" id="KAL1131112.1"/>
    </source>
</evidence>
<accession>A0ABD0YUV2</accession>